<dbReference type="KEGG" id="qsa:O6P43_010708"/>
<evidence type="ECO:0000313" key="3">
    <source>
        <dbReference type="Proteomes" id="UP001163823"/>
    </source>
</evidence>
<organism evidence="2 3">
    <name type="scientific">Quillaja saponaria</name>
    <name type="common">Soap bark tree</name>
    <dbReference type="NCBI Taxonomy" id="32244"/>
    <lineage>
        <taxon>Eukaryota</taxon>
        <taxon>Viridiplantae</taxon>
        <taxon>Streptophyta</taxon>
        <taxon>Embryophyta</taxon>
        <taxon>Tracheophyta</taxon>
        <taxon>Spermatophyta</taxon>
        <taxon>Magnoliopsida</taxon>
        <taxon>eudicotyledons</taxon>
        <taxon>Gunneridae</taxon>
        <taxon>Pentapetalae</taxon>
        <taxon>rosids</taxon>
        <taxon>fabids</taxon>
        <taxon>Fabales</taxon>
        <taxon>Quillajaceae</taxon>
        <taxon>Quillaja</taxon>
    </lineage>
</organism>
<feature type="domain" description="F-box associated beta-propeller type 1" evidence="1">
    <location>
        <begin position="3"/>
        <end position="228"/>
    </location>
</feature>
<comment type="caution">
    <text evidence="2">The sequence shown here is derived from an EMBL/GenBank/DDBJ whole genome shotgun (WGS) entry which is preliminary data.</text>
</comment>
<dbReference type="PANTHER" id="PTHR31790:SF526">
    <property type="entry name" value="OS12G0618150 PROTEIN"/>
    <property type="match status" value="1"/>
</dbReference>
<dbReference type="Pfam" id="PF07734">
    <property type="entry name" value="FBA_1"/>
    <property type="match status" value="1"/>
</dbReference>
<reference evidence="2" key="1">
    <citation type="journal article" date="2023" name="Science">
        <title>Elucidation of the pathway for biosynthesis of saponin adjuvants from the soapbark tree.</title>
        <authorList>
            <person name="Reed J."/>
            <person name="Orme A."/>
            <person name="El-Demerdash A."/>
            <person name="Owen C."/>
            <person name="Martin L.B.B."/>
            <person name="Misra R.C."/>
            <person name="Kikuchi S."/>
            <person name="Rejzek M."/>
            <person name="Martin A.C."/>
            <person name="Harkess A."/>
            <person name="Leebens-Mack J."/>
            <person name="Louveau T."/>
            <person name="Stephenson M.J."/>
            <person name="Osbourn A."/>
        </authorList>
    </citation>
    <scope>NUCLEOTIDE SEQUENCE</scope>
    <source>
        <strain evidence="2">S10</strain>
    </source>
</reference>
<dbReference type="SUPFAM" id="SSF82171">
    <property type="entry name" value="DPP6 N-terminal domain-like"/>
    <property type="match status" value="1"/>
</dbReference>
<dbReference type="Proteomes" id="UP001163823">
    <property type="component" value="Chromosome 4"/>
</dbReference>
<dbReference type="InterPro" id="IPR052361">
    <property type="entry name" value="F-box_domain"/>
</dbReference>
<accession>A0AAD7Q105</accession>
<dbReference type="PANTHER" id="PTHR31790">
    <property type="entry name" value="OS02G0783600 PROTEIN"/>
    <property type="match status" value="1"/>
</dbReference>
<name>A0AAD7Q105_QUISA</name>
<dbReference type="NCBIfam" id="TIGR01640">
    <property type="entry name" value="F_box_assoc_1"/>
    <property type="match status" value="1"/>
</dbReference>
<dbReference type="InterPro" id="IPR017451">
    <property type="entry name" value="F-box-assoc_interact_dom"/>
</dbReference>
<evidence type="ECO:0000259" key="1">
    <source>
        <dbReference type="Pfam" id="PF07734"/>
    </source>
</evidence>
<keyword evidence="3" id="KW-1185">Reference proteome</keyword>
<evidence type="ECO:0000313" key="2">
    <source>
        <dbReference type="EMBL" id="KAJ7972887.1"/>
    </source>
</evidence>
<sequence>MGSCNGFICLALNGNNIFIWNPSTGDYKQYPDPRISLNTSDFVFNYGFGYDSTTDDYLIVLAVYNTDTTNLSLSIHVKFISLKTKSCGKIQGSINDFVIMMIMPKAGSFSNGALHWLIFGQNGQSEILAFDLAEKKIREVPLPDGVNDEPFECDVGVLGGCLCVTSWSPALEIWVMKQYNVKSSWIKLFEIVSFGDINFDNLLPVCFTESGELLAILDGTKMVICSQEGELLEQRAFCNDLDESEVTLYTESLLPLTDDYA</sequence>
<proteinExistence type="predicted"/>
<gene>
    <name evidence="2" type="ORF">O6P43_010708</name>
</gene>
<protein>
    <submittedName>
        <fullName evidence="2">F-box protein</fullName>
    </submittedName>
</protein>
<dbReference type="AlphaFoldDB" id="A0AAD7Q105"/>
<dbReference type="EMBL" id="JARAOO010000004">
    <property type="protein sequence ID" value="KAJ7972887.1"/>
    <property type="molecule type" value="Genomic_DNA"/>
</dbReference>
<dbReference type="InterPro" id="IPR006527">
    <property type="entry name" value="F-box-assoc_dom_typ1"/>
</dbReference>